<reference evidence="1 2" key="1">
    <citation type="journal article" date="2020" name="Nature">
        <title>Six reference-quality genomes reveal evolution of bat adaptations.</title>
        <authorList>
            <person name="Jebb D."/>
            <person name="Huang Z."/>
            <person name="Pippel M."/>
            <person name="Hughes G.M."/>
            <person name="Lavrichenko K."/>
            <person name="Devanna P."/>
            <person name="Winkler S."/>
            <person name="Jermiin L.S."/>
            <person name="Skirmuntt E.C."/>
            <person name="Katzourakis A."/>
            <person name="Burkitt-Gray L."/>
            <person name="Ray D.A."/>
            <person name="Sullivan K.A.M."/>
            <person name="Roscito J.G."/>
            <person name="Kirilenko B.M."/>
            <person name="Davalos L.M."/>
            <person name="Corthals A.P."/>
            <person name="Power M.L."/>
            <person name="Jones G."/>
            <person name="Ransome R.D."/>
            <person name="Dechmann D.K.N."/>
            <person name="Locatelli A.G."/>
            <person name="Puechmaille S.J."/>
            <person name="Fedrigo O."/>
            <person name="Jarvis E.D."/>
            <person name="Hiller M."/>
            <person name="Vernes S.C."/>
            <person name="Myers E.W."/>
            <person name="Teeling E.C."/>
        </authorList>
    </citation>
    <scope>NUCLEOTIDE SEQUENCE [LARGE SCALE GENOMIC DNA]</scope>
    <source>
        <strain evidence="1">MRhiFer1</strain>
        <tissue evidence="1">Lung</tissue>
    </source>
</reference>
<name>A0A7J7S817_RHIFE</name>
<proteinExistence type="predicted"/>
<evidence type="ECO:0000313" key="2">
    <source>
        <dbReference type="Proteomes" id="UP000585614"/>
    </source>
</evidence>
<dbReference type="EMBL" id="JACAGC010000023">
    <property type="protein sequence ID" value="KAF6284503.1"/>
    <property type="molecule type" value="Genomic_DNA"/>
</dbReference>
<dbReference type="AlphaFoldDB" id="A0A7J7S817"/>
<protein>
    <submittedName>
        <fullName evidence="1">Uncharacterized protein</fullName>
    </submittedName>
</protein>
<sequence>MARRRGCARGACVNRAEAGGGAKSARAPPKFEGPISGLNDPAVFALRSQATVPFPLTVLAGVTIPIFLRRTQIQRMAAGLWPFLDVKHATFRPYLSTAPLLHKLHQIQFYCSQEYCTIINIKKGLGI</sequence>
<dbReference type="Proteomes" id="UP000585614">
    <property type="component" value="Unassembled WGS sequence"/>
</dbReference>
<evidence type="ECO:0000313" key="1">
    <source>
        <dbReference type="EMBL" id="KAF6284503.1"/>
    </source>
</evidence>
<comment type="caution">
    <text evidence="1">The sequence shown here is derived from an EMBL/GenBank/DDBJ whole genome shotgun (WGS) entry which is preliminary data.</text>
</comment>
<accession>A0A7J7S817</accession>
<organism evidence="1 2">
    <name type="scientific">Rhinolophus ferrumequinum</name>
    <name type="common">Greater horseshoe bat</name>
    <dbReference type="NCBI Taxonomy" id="59479"/>
    <lineage>
        <taxon>Eukaryota</taxon>
        <taxon>Metazoa</taxon>
        <taxon>Chordata</taxon>
        <taxon>Craniata</taxon>
        <taxon>Vertebrata</taxon>
        <taxon>Euteleostomi</taxon>
        <taxon>Mammalia</taxon>
        <taxon>Eutheria</taxon>
        <taxon>Laurasiatheria</taxon>
        <taxon>Chiroptera</taxon>
        <taxon>Yinpterochiroptera</taxon>
        <taxon>Rhinolophoidea</taxon>
        <taxon>Rhinolophidae</taxon>
        <taxon>Rhinolophinae</taxon>
        <taxon>Rhinolophus</taxon>
    </lineage>
</organism>
<gene>
    <name evidence="1" type="ORF">mRhiFer1_009256</name>
</gene>